<dbReference type="EMBL" id="JAULJE010000005">
    <property type="protein sequence ID" value="KAK1343636.1"/>
    <property type="molecule type" value="Genomic_DNA"/>
</dbReference>
<name>A0AA40LRN3_CNENI</name>
<evidence type="ECO:0000313" key="2">
    <source>
        <dbReference type="EMBL" id="KAK1343636.1"/>
    </source>
</evidence>
<organism evidence="2 3">
    <name type="scientific">Cnephaeus nilssonii</name>
    <name type="common">Northern bat</name>
    <name type="synonym">Eptesicus nilssonii</name>
    <dbReference type="NCBI Taxonomy" id="3371016"/>
    <lineage>
        <taxon>Eukaryota</taxon>
        <taxon>Metazoa</taxon>
        <taxon>Chordata</taxon>
        <taxon>Craniata</taxon>
        <taxon>Vertebrata</taxon>
        <taxon>Euteleostomi</taxon>
        <taxon>Mammalia</taxon>
        <taxon>Eutheria</taxon>
        <taxon>Laurasiatheria</taxon>
        <taxon>Chiroptera</taxon>
        <taxon>Yangochiroptera</taxon>
        <taxon>Vespertilionidae</taxon>
        <taxon>Cnephaeus</taxon>
    </lineage>
</organism>
<comment type="caution">
    <text evidence="2">The sequence shown here is derived from an EMBL/GenBank/DDBJ whole genome shotgun (WGS) entry which is preliminary data.</text>
</comment>
<feature type="region of interest" description="Disordered" evidence="1">
    <location>
        <begin position="1"/>
        <end position="20"/>
    </location>
</feature>
<accession>A0AA40LRN3</accession>
<reference evidence="2" key="1">
    <citation type="submission" date="2023-06" db="EMBL/GenBank/DDBJ databases">
        <title>Reference genome for the Northern bat (Eptesicus nilssonii), a most northern bat species.</title>
        <authorList>
            <person name="Laine V.N."/>
            <person name="Pulliainen A.T."/>
            <person name="Lilley T.M."/>
        </authorList>
    </citation>
    <scope>NUCLEOTIDE SEQUENCE</scope>
    <source>
        <strain evidence="2">BLF_Eptnil</strain>
        <tissue evidence="2">Kidney</tissue>
    </source>
</reference>
<sequence length="168" mass="18061">MARVTCPSHTGVSQSPQTRGTGLGAQMAVAAAAEGQRWPHVTQHTGLLDLLTLSCDNQHTEGFPLSSVGRESPAQCCPRSCPGKFCTGNANTKLERGNGDGLNLHSSEPPAAPGFPITSSITSFHVASFTDREESLARWKLLERMSHHLQPMMWTVQVEVVAVEDKQA</sequence>
<dbReference type="AlphaFoldDB" id="A0AA40LRN3"/>
<gene>
    <name evidence="2" type="ORF">QTO34_016416</name>
</gene>
<evidence type="ECO:0000256" key="1">
    <source>
        <dbReference type="SAM" id="MobiDB-lite"/>
    </source>
</evidence>
<evidence type="ECO:0000313" key="3">
    <source>
        <dbReference type="Proteomes" id="UP001177744"/>
    </source>
</evidence>
<dbReference type="Proteomes" id="UP001177744">
    <property type="component" value="Unassembled WGS sequence"/>
</dbReference>
<feature type="compositionally biased region" description="Polar residues" evidence="1">
    <location>
        <begin position="7"/>
        <end position="20"/>
    </location>
</feature>
<proteinExistence type="predicted"/>
<keyword evidence="3" id="KW-1185">Reference proteome</keyword>
<protein>
    <submittedName>
        <fullName evidence="2">Uncharacterized protein</fullName>
    </submittedName>
</protein>